<sequence>MSAPTERVVAVVVRVASPGQPAFQLRKGEHGISVFDPAGGDPPLTEDEILAAFRPGSVVIFRTVSVIEEHGLLVIPTAGAESLPERLRTAHCEIEPGIGMDRPAFKAALRNPE</sequence>
<organism evidence="1 2">
    <name type="scientific">Frigoriglobus tundricola</name>
    <dbReference type="NCBI Taxonomy" id="2774151"/>
    <lineage>
        <taxon>Bacteria</taxon>
        <taxon>Pseudomonadati</taxon>
        <taxon>Planctomycetota</taxon>
        <taxon>Planctomycetia</taxon>
        <taxon>Gemmatales</taxon>
        <taxon>Gemmataceae</taxon>
        <taxon>Frigoriglobus</taxon>
    </lineage>
</organism>
<dbReference type="AlphaFoldDB" id="A0A6M5YNR0"/>
<keyword evidence="2" id="KW-1185">Reference proteome</keyword>
<dbReference type="Proteomes" id="UP000503447">
    <property type="component" value="Chromosome"/>
</dbReference>
<protein>
    <submittedName>
        <fullName evidence="1">Uncharacterized protein</fullName>
    </submittedName>
</protein>
<dbReference type="KEGG" id="ftj:FTUN_3251"/>
<evidence type="ECO:0000313" key="2">
    <source>
        <dbReference type="Proteomes" id="UP000503447"/>
    </source>
</evidence>
<gene>
    <name evidence="1" type="ORF">FTUN_3251</name>
</gene>
<dbReference type="RefSeq" id="WP_171471436.1">
    <property type="nucleotide sequence ID" value="NZ_CP053452.2"/>
</dbReference>
<dbReference type="EMBL" id="CP053452">
    <property type="protein sequence ID" value="QJW95697.1"/>
    <property type="molecule type" value="Genomic_DNA"/>
</dbReference>
<evidence type="ECO:0000313" key="1">
    <source>
        <dbReference type="EMBL" id="QJW95697.1"/>
    </source>
</evidence>
<name>A0A6M5YNR0_9BACT</name>
<reference evidence="2" key="1">
    <citation type="submission" date="2020-05" db="EMBL/GenBank/DDBJ databases">
        <title>Frigoriglobus tundricola gen. nov., sp. nov., a psychrotolerant cellulolytic planctomycete of the family Gemmataceae with two divergent copies of 16S rRNA gene.</title>
        <authorList>
            <person name="Kulichevskaya I.S."/>
            <person name="Ivanova A.A."/>
            <person name="Naumoff D.G."/>
            <person name="Beletsky A.V."/>
            <person name="Rijpstra W.I.C."/>
            <person name="Sinninghe Damste J.S."/>
            <person name="Mardanov A.V."/>
            <person name="Ravin N.V."/>
            <person name="Dedysh S.N."/>
        </authorList>
    </citation>
    <scope>NUCLEOTIDE SEQUENCE [LARGE SCALE GENOMIC DNA]</scope>
    <source>
        <strain evidence="2">PL17</strain>
    </source>
</reference>
<proteinExistence type="predicted"/>
<accession>A0A6M5YNR0</accession>